<feature type="binding site" evidence="7">
    <location>
        <position position="43"/>
    </location>
    <ligand>
        <name>S-adenosyl-L-methionine</name>
        <dbReference type="ChEBI" id="CHEBI:59789"/>
    </ligand>
</feature>
<dbReference type="GO" id="GO:0008176">
    <property type="term" value="F:tRNA (guanine(46)-N7)-methyltransferase activity"/>
    <property type="evidence" value="ECO:0007669"/>
    <property type="project" value="UniProtKB-EC"/>
</dbReference>
<dbReference type="NCBIfam" id="TIGR00091">
    <property type="entry name" value="tRNA (guanosine(46)-N7)-methyltransferase TrmB"/>
    <property type="match status" value="1"/>
</dbReference>
<feature type="binding site" evidence="7">
    <location>
        <position position="153"/>
    </location>
    <ligand>
        <name>substrate</name>
    </ligand>
</feature>
<dbReference type="HAMAP" id="MF_01057">
    <property type="entry name" value="tRNA_methyltr_TrmB"/>
    <property type="match status" value="1"/>
</dbReference>
<dbReference type="Proteomes" id="UP000751852">
    <property type="component" value="Unassembled WGS sequence"/>
</dbReference>
<feature type="binding site" evidence="7">
    <location>
        <position position="68"/>
    </location>
    <ligand>
        <name>S-adenosyl-L-methionine</name>
        <dbReference type="ChEBI" id="CHEBI:59789"/>
    </ligand>
</feature>
<dbReference type="RefSeq" id="WP_198617061.1">
    <property type="nucleotide sequence ID" value="NZ_JABANU010000002.1"/>
</dbReference>
<evidence type="ECO:0000256" key="3">
    <source>
        <dbReference type="ARBA" id="ARBA00022603"/>
    </source>
</evidence>
<dbReference type="EC" id="2.1.1.33" evidence="7"/>
<dbReference type="EMBL" id="JABANU010000002">
    <property type="protein sequence ID" value="MBI5974272.1"/>
    <property type="molecule type" value="Genomic_DNA"/>
</dbReference>
<keyword evidence="5 7" id="KW-0949">S-adenosyl-L-methionine</keyword>
<dbReference type="PANTHER" id="PTHR23417:SF14">
    <property type="entry name" value="PENTACOTRIPEPTIDE-REPEAT REGION OF PRORP DOMAIN-CONTAINING PROTEIN"/>
    <property type="match status" value="1"/>
</dbReference>
<dbReference type="InterPro" id="IPR003358">
    <property type="entry name" value="tRNA_(Gua-N-7)_MeTrfase_Trmb"/>
</dbReference>
<proteinExistence type="inferred from homology"/>
<protein>
    <recommendedName>
        <fullName evidence="7">tRNA (guanine-N(7)-)-methyltransferase</fullName>
        <ecNumber evidence="7">2.1.1.33</ecNumber>
    </recommendedName>
    <alternativeName>
        <fullName evidence="7">tRNA (guanine(46)-N(7))-methyltransferase</fullName>
    </alternativeName>
    <alternativeName>
        <fullName evidence="7">tRNA(m7G46)-methyltransferase</fullName>
    </alternativeName>
</protein>
<dbReference type="PANTHER" id="PTHR23417">
    <property type="entry name" value="3-DEOXY-D-MANNO-OCTULOSONIC-ACID TRANSFERASE/TRNA GUANINE-N 7 - -METHYLTRANSFERASE"/>
    <property type="match status" value="1"/>
</dbReference>
<evidence type="ECO:0000256" key="5">
    <source>
        <dbReference type="ARBA" id="ARBA00022691"/>
    </source>
</evidence>
<feature type="binding site" evidence="7">
    <location>
        <position position="95"/>
    </location>
    <ligand>
        <name>S-adenosyl-L-methionine</name>
        <dbReference type="ChEBI" id="CHEBI:59789"/>
    </ligand>
</feature>
<evidence type="ECO:0000256" key="4">
    <source>
        <dbReference type="ARBA" id="ARBA00022679"/>
    </source>
</evidence>
<feature type="binding site" evidence="7">
    <location>
        <position position="117"/>
    </location>
    <ligand>
        <name>S-adenosyl-L-methionine</name>
        <dbReference type="ChEBI" id="CHEBI:59789"/>
    </ligand>
</feature>
<keyword evidence="3 7" id="KW-0489">Methyltransferase</keyword>
<keyword evidence="6 7" id="KW-0819">tRNA processing</keyword>
<comment type="similarity">
    <text evidence="7">Belongs to the class I-like SAM-binding methyltransferase superfamily. TrmB family.</text>
</comment>
<accession>A0ABS0T798</accession>
<keyword evidence="9" id="KW-1185">Reference proteome</keyword>
<dbReference type="Gene3D" id="3.40.50.150">
    <property type="entry name" value="Vaccinia Virus protein VP39"/>
    <property type="match status" value="1"/>
</dbReference>
<dbReference type="InterPro" id="IPR029063">
    <property type="entry name" value="SAM-dependent_MTases_sf"/>
</dbReference>
<keyword evidence="4 7" id="KW-0808">Transferase</keyword>
<comment type="caution">
    <text evidence="8">The sequence shown here is derived from an EMBL/GenBank/DDBJ whole genome shotgun (WGS) entry which is preliminary data.</text>
</comment>
<organism evidence="8 9">
    <name type="scientific">Staphylococcus canis</name>
    <dbReference type="NCBI Taxonomy" id="2724942"/>
    <lineage>
        <taxon>Bacteria</taxon>
        <taxon>Bacillati</taxon>
        <taxon>Bacillota</taxon>
        <taxon>Bacilli</taxon>
        <taxon>Bacillales</taxon>
        <taxon>Staphylococcaceae</taxon>
        <taxon>Staphylococcus</taxon>
    </lineage>
</organism>
<dbReference type="Pfam" id="PF02390">
    <property type="entry name" value="Methyltransf_4"/>
    <property type="match status" value="1"/>
</dbReference>
<reference evidence="8 9" key="1">
    <citation type="submission" date="2020-04" db="EMBL/GenBank/DDBJ databases">
        <title>Staphylococcus species from domestic dog.</title>
        <authorList>
            <person name="Paterson G.K."/>
        </authorList>
    </citation>
    <scope>NUCLEOTIDE SEQUENCE [LARGE SCALE GENOMIC DNA]</scope>
    <source>
        <strain evidence="8 9">H16/1A</strain>
    </source>
</reference>
<comment type="function">
    <text evidence="2 7">Catalyzes the formation of N(7)-methylguanine at position 46 (m7G46) in tRNA.</text>
</comment>
<dbReference type="SUPFAM" id="SSF53335">
    <property type="entry name" value="S-adenosyl-L-methionine-dependent methyltransferases"/>
    <property type="match status" value="1"/>
</dbReference>
<comment type="pathway">
    <text evidence="7">tRNA modification; N(7)-methylguanine-tRNA biosynthesis.</text>
</comment>
<evidence type="ECO:0000256" key="1">
    <source>
        <dbReference type="ARBA" id="ARBA00000142"/>
    </source>
</evidence>
<evidence type="ECO:0000256" key="6">
    <source>
        <dbReference type="ARBA" id="ARBA00022694"/>
    </source>
</evidence>
<evidence type="ECO:0000313" key="9">
    <source>
        <dbReference type="Proteomes" id="UP000751852"/>
    </source>
</evidence>
<gene>
    <name evidence="7 8" type="primary">trmB</name>
    <name evidence="8" type="ORF">HHH54_01510</name>
</gene>
<dbReference type="PROSITE" id="PS51625">
    <property type="entry name" value="SAM_MT_TRMB"/>
    <property type="match status" value="1"/>
</dbReference>
<evidence type="ECO:0000256" key="2">
    <source>
        <dbReference type="ARBA" id="ARBA00003015"/>
    </source>
</evidence>
<comment type="catalytic activity">
    <reaction evidence="1 7">
        <text>guanosine(46) in tRNA + S-adenosyl-L-methionine = N(7)-methylguanosine(46) in tRNA + S-adenosyl-L-homocysteine</text>
        <dbReference type="Rhea" id="RHEA:42708"/>
        <dbReference type="Rhea" id="RHEA-COMP:10188"/>
        <dbReference type="Rhea" id="RHEA-COMP:10189"/>
        <dbReference type="ChEBI" id="CHEBI:57856"/>
        <dbReference type="ChEBI" id="CHEBI:59789"/>
        <dbReference type="ChEBI" id="CHEBI:74269"/>
        <dbReference type="ChEBI" id="CHEBI:74480"/>
        <dbReference type="EC" id="2.1.1.33"/>
    </reaction>
</comment>
<evidence type="ECO:0000313" key="8">
    <source>
        <dbReference type="EMBL" id="MBI5974272.1"/>
    </source>
</evidence>
<name>A0ABS0T798_9STAP</name>
<sequence>MRMRNKPWAEDYLREHPDVVDLDATHAKAVREWFDNDNPIHIEVGSGMGKFITTLASKNPQVNYIAIERDKNVMIRVLDKVLDQNLTNIKLLCNDAIILTDYFKAHEIERIYLNFSDPWPKKRHAKRRLTYHTFLEIYQHILIEDGDIHFKTDNRGLFAYSLESMSQYGMFFTQINLNLHEEDEGDNIPTEYEYKFSEKGSRIYKMEAKFHKSMHSDTTHI</sequence>
<feature type="binding site" evidence="7">
    <location>
        <begin position="190"/>
        <end position="193"/>
    </location>
    <ligand>
        <name>substrate</name>
    </ligand>
</feature>
<comment type="caution">
    <text evidence="7">Lacks conserved residue(s) required for the propagation of feature annotation.</text>
</comment>
<evidence type="ECO:0000256" key="7">
    <source>
        <dbReference type="HAMAP-Rule" id="MF_01057"/>
    </source>
</evidence>
<dbReference type="InterPro" id="IPR055361">
    <property type="entry name" value="tRNA_methyltr_TrmB_bact"/>
</dbReference>
<dbReference type="NCBIfam" id="NF001080">
    <property type="entry name" value="PRK00121.2-2"/>
    <property type="match status" value="1"/>
</dbReference>
<feature type="binding site" evidence="7">
    <location>
        <position position="121"/>
    </location>
    <ligand>
        <name>substrate</name>
    </ligand>
</feature>